<organism evidence="2 3">
    <name type="scientific">Aspergillus japonicus CBS 114.51</name>
    <dbReference type="NCBI Taxonomy" id="1448312"/>
    <lineage>
        <taxon>Eukaryota</taxon>
        <taxon>Fungi</taxon>
        <taxon>Dikarya</taxon>
        <taxon>Ascomycota</taxon>
        <taxon>Pezizomycotina</taxon>
        <taxon>Eurotiomycetes</taxon>
        <taxon>Eurotiomycetidae</taxon>
        <taxon>Eurotiales</taxon>
        <taxon>Aspergillaceae</taxon>
        <taxon>Aspergillus</taxon>
        <taxon>Aspergillus subgen. Circumdati</taxon>
    </lineage>
</organism>
<dbReference type="EMBL" id="KZ824776">
    <property type="protein sequence ID" value="RAH85132.1"/>
    <property type="molecule type" value="Genomic_DNA"/>
</dbReference>
<dbReference type="GeneID" id="37177117"/>
<proteinExistence type="predicted"/>
<sequence>MPTFARGSRSPDYESRPNRLMSNSQASKIFDAPETLERILLGLDIYTLLVSARVCHTWSTPIKFSRKIQQALFYIPVETPAPHHPTHQEPAYHRHNMARVHPPATAIVHQTRSRLLCRALRDSRHGVEKARSSVSPPGGQLAEHAAPAAAQLVLSVPGT</sequence>
<keyword evidence="3" id="KW-1185">Reference proteome</keyword>
<protein>
    <recommendedName>
        <fullName evidence="4">F-box domain-containing protein</fullName>
    </recommendedName>
</protein>
<dbReference type="AlphaFoldDB" id="A0A8T8XCI5"/>
<evidence type="ECO:0000313" key="3">
    <source>
        <dbReference type="Proteomes" id="UP000249497"/>
    </source>
</evidence>
<evidence type="ECO:0008006" key="4">
    <source>
        <dbReference type="Google" id="ProtNLM"/>
    </source>
</evidence>
<name>A0A8T8XCI5_ASPJA</name>
<accession>A0A8T8XCI5</accession>
<feature type="region of interest" description="Disordered" evidence="1">
    <location>
        <begin position="1"/>
        <end position="20"/>
    </location>
</feature>
<reference evidence="2 3" key="1">
    <citation type="submission" date="2018-02" db="EMBL/GenBank/DDBJ databases">
        <title>The genomes of Aspergillus section Nigri reveals drivers in fungal speciation.</title>
        <authorList>
            <consortium name="DOE Joint Genome Institute"/>
            <person name="Vesth T.C."/>
            <person name="Nybo J."/>
            <person name="Theobald S."/>
            <person name="Brandl J."/>
            <person name="Frisvad J.C."/>
            <person name="Nielsen K.F."/>
            <person name="Lyhne E.K."/>
            <person name="Kogle M.E."/>
            <person name="Kuo A."/>
            <person name="Riley R."/>
            <person name="Clum A."/>
            <person name="Nolan M."/>
            <person name="Lipzen A."/>
            <person name="Salamov A."/>
            <person name="Henrissat B."/>
            <person name="Wiebenga A."/>
            <person name="De vries R.P."/>
            <person name="Grigoriev I.V."/>
            <person name="Mortensen U.H."/>
            <person name="Andersen M.R."/>
            <person name="Baker S.E."/>
        </authorList>
    </citation>
    <scope>NUCLEOTIDE SEQUENCE [LARGE SCALE GENOMIC DNA]</scope>
    <source>
        <strain evidence="2 3">CBS 114.51</strain>
    </source>
</reference>
<evidence type="ECO:0000256" key="1">
    <source>
        <dbReference type="SAM" id="MobiDB-lite"/>
    </source>
</evidence>
<dbReference type="RefSeq" id="XP_025531026.1">
    <property type="nucleotide sequence ID" value="XM_025673425.1"/>
</dbReference>
<gene>
    <name evidence="2" type="ORF">BO86DRAFT_396757</name>
</gene>
<evidence type="ECO:0000313" key="2">
    <source>
        <dbReference type="EMBL" id="RAH85132.1"/>
    </source>
</evidence>
<dbReference type="OrthoDB" id="3800738at2759"/>
<dbReference type="Proteomes" id="UP000249497">
    <property type="component" value="Unassembled WGS sequence"/>
</dbReference>